<organism evidence="4 5">
    <name type="scientific">Candidatus Desulfolinea nitratireducens</name>
    <dbReference type="NCBI Taxonomy" id="2841698"/>
    <lineage>
        <taxon>Bacteria</taxon>
        <taxon>Bacillati</taxon>
        <taxon>Chloroflexota</taxon>
        <taxon>Anaerolineae</taxon>
        <taxon>Anaerolineales</taxon>
        <taxon>Anaerolineales incertae sedis</taxon>
        <taxon>Candidatus Desulfolinea</taxon>
    </lineage>
</organism>
<dbReference type="Gene3D" id="3.50.50.60">
    <property type="entry name" value="FAD/NAD(P)-binding domain"/>
    <property type="match status" value="2"/>
</dbReference>
<dbReference type="PANTHER" id="PTHR48105">
    <property type="entry name" value="THIOREDOXIN REDUCTASE 1-RELATED-RELATED"/>
    <property type="match status" value="1"/>
</dbReference>
<dbReference type="GO" id="GO:0016491">
    <property type="term" value="F:oxidoreductase activity"/>
    <property type="evidence" value="ECO:0007669"/>
    <property type="project" value="UniProtKB-KW"/>
</dbReference>
<evidence type="ECO:0000256" key="2">
    <source>
        <dbReference type="ARBA" id="ARBA00023002"/>
    </source>
</evidence>
<sequence length="295" mass="32629">MHKIRVIIIGAGPAGLTTALQLKRFGIPALVLEGREIGGLLHNANLVENYPGFPQGVTGPKLVNLLKKQVERIGVEILPEKAQNVEYDSGSFVAKTDQDEYRAEIAVIASGTKARQFDNGFIPANAKSRVFYEVRDLLEITDKEIIIVGAGDAAFDYALNLGQRNQVKILNRGRGIKALGLLVERSQQNENIAYLEDAQLKEVTVSENECLTVKVVHREKLEILEADYLIGALGREPNLDFLGECIQKTERKLVDSGILYFIGDVRNGIYRQTAIAAGDGLRAAMQIDQRFKENR</sequence>
<dbReference type="SUPFAM" id="SSF51905">
    <property type="entry name" value="FAD/NAD(P)-binding domain"/>
    <property type="match status" value="1"/>
</dbReference>
<accession>A0A8J6TFY4</accession>
<keyword evidence="1" id="KW-0285">Flavoprotein</keyword>
<reference evidence="4 5" key="1">
    <citation type="submission" date="2020-08" db="EMBL/GenBank/DDBJ databases">
        <title>Bridging the membrane lipid divide: bacteria of the FCB group superphylum have the potential to synthesize archaeal ether lipids.</title>
        <authorList>
            <person name="Villanueva L."/>
            <person name="Von Meijenfeldt F.A.B."/>
            <person name="Westbye A.B."/>
            <person name="Yadav S."/>
            <person name="Hopmans E.C."/>
            <person name="Dutilh B.E."/>
            <person name="Sinninghe Damste J.S."/>
        </authorList>
    </citation>
    <scope>NUCLEOTIDE SEQUENCE [LARGE SCALE GENOMIC DNA]</scope>
    <source>
        <strain evidence="4">NIOZ-UU36</strain>
    </source>
</reference>
<dbReference type="PRINTS" id="PR00368">
    <property type="entry name" value="FADPNR"/>
</dbReference>
<evidence type="ECO:0000259" key="3">
    <source>
        <dbReference type="Pfam" id="PF07992"/>
    </source>
</evidence>
<name>A0A8J6TFY4_9CHLR</name>
<dbReference type="InterPro" id="IPR050097">
    <property type="entry name" value="Ferredoxin-NADP_redctase_2"/>
</dbReference>
<dbReference type="Pfam" id="PF07992">
    <property type="entry name" value="Pyr_redox_2"/>
    <property type="match status" value="1"/>
</dbReference>
<dbReference type="PRINTS" id="PR00469">
    <property type="entry name" value="PNDRDTASEII"/>
</dbReference>
<evidence type="ECO:0000256" key="1">
    <source>
        <dbReference type="ARBA" id="ARBA00022630"/>
    </source>
</evidence>
<evidence type="ECO:0000313" key="5">
    <source>
        <dbReference type="Proteomes" id="UP000614469"/>
    </source>
</evidence>
<comment type="caution">
    <text evidence="4">The sequence shown here is derived from an EMBL/GenBank/DDBJ whole genome shotgun (WGS) entry which is preliminary data.</text>
</comment>
<protein>
    <submittedName>
        <fullName evidence="4">NAD(P)/FAD-dependent oxidoreductase</fullName>
    </submittedName>
</protein>
<dbReference type="EMBL" id="JACNJN010000121">
    <property type="protein sequence ID" value="MBC8335758.1"/>
    <property type="molecule type" value="Genomic_DNA"/>
</dbReference>
<proteinExistence type="predicted"/>
<feature type="domain" description="FAD/NAD(P)-binding" evidence="3">
    <location>
        <begin position="5"/>
        <end position="279"/>
    </location>
</feature>
<keyword evidence="2" id="KW-0560">Oxidoreductase</keyword>
<dbReference type="InterPro" id="IPR023753">
    <property type="entry name" value="FAD/NAD-binding_dom"/>
</dbReference>
<dbReference type="Proteomes" id="UP000614469">
    <property type="component" value="Unassembled WGS sequence"/>
</dbReference>
<gene>
    <name evidence="4" type="ORF">H8E29_10855</name>
</gene>
<dbReference type="InterPro" id="IPR036188">
    <property type="entry name" value="FAD/NAD-bd_sf"/>
</dbReference>
<evidence type="ECO:0000313" key="4">
    <source>
        <dbReference type="EMBL" id="MBC8335758.1"/>
    </source>
</evidence>
<dbReference type="AlphaFoldDB" id="A0A8J6TFY4"/>